<dbReference type="PROSITE" id="PS50011">
    <property type="entry name" value="PROTEIN_KINASE_DOM"/>
    <property type="match status" value="1"/>
</dbReference>
<sequence length="301" mass="33297">MSTPIRRALFSKVISPLSKSPNEPIGTVKNRPISARYLNFEGSPKCKKLKPPSLAQEVNDVCIKVPSCKKLLINTPNKDHLLLSGISSPKNVNVLGKGAFGTVVSGVYKDSRVAVKVVKLRTHQDGELREKNALGLNHKNVIKIIDVICKANTNYGVVLMEYLGRCRHLQDILDDRAVSLSSATVIKYGLDICAGLHYCHSNNVLHLDLKPANVLLCDGDICKLCDFGNSQRVDCSNEDFCLGTILYAAPELLMGRVPTAKCDIYSFGVLLWQMRYREIPYSNLHGNEVVVYKVSSTHPDF</sequence>
<comment type="catalytic activity">
    <reaction evidence="7">
        <text>L-threonyl-[protein] + ATP = O-phospho-L-threonyl-[protein] + ADP + H(+)</text>
        <dbReference type="Rhea" id="RHEA:46608"/>
        <dbReference type="Rhea" id="RHEA-COMP:11060"/>
        <dbReference type="Rhea" id="RHEA-COMP:11605"/>
        <dbReference type="ChEBI" id="CHEBI:15378"/>
        <dbReference type="ChEBI" id="CHEBI:30013"/>
        <dbReference type="ChEBI" id="CHEBI:30616"/>
        <dbReference type="ChEBI" id="CHEBI:61977"/>
        <dbReference type="ChEBI" id="CHEBI:456216"/>
        <dbReference type="EC" id="2.7.11.1"/>
    </reaction>
</comment>
<evidence type="ECO:0000256" key="1">
    <source>
        <dbReference type="ARBA" id="ARBA00012513"/>
    </source>
</evidence>
<name>A0A5N4AYI1_PHOPY</name>
<protein>
    <recommendedName>
        <fullName evidence="1">non-specific serine/threonine protein kinase</fullName>
        <ecNumber evidence="1">2.7.11.1</ecNumber>
    </recommendedName>
</protein>
<dbReference type="InterPro" id="IPR008271">
    <property type="entry name" value="Ser/Thr_kinase_AS"/>
</dbReference>
<keyword evidence="2 10" id="KW-0723">Serine/threonine-protein kinase</keyword>
<keyword evidence="3" id="KW-0808">Transferase</keyword>
<proteinExistence type="inferred from homology"/>
<dbReference type="InterPro" id="IPR051681">
    <property type="entry name" value="Ser/Thr_Kinases-Pseudokinases"/>
</dbReference>
<dbReference type="PROSITE" id="PS00108">
    <property type="entry name" value="PROTEIN_KINASE_ST"/>
    <property type="match status" value="1"/>
</dbReference>
<keyword evidence="5" id="KW-0418">Kinase</keyword>
<evidence type="ECO:0000256" key="9">
    <source>
        <dbReference type="PROSITE-ProRule" id="PRU10141"/>
    </source>
</evidence>
<dbReference type="Gene3D" id="3.30.200.20">
    <property type="entry name" value="Phosphorylase Kinase, domain 1"/>
    <property type="match status" value="1"/>
</dbReference>
<evidence type="ECO:0000256" key="5">
    <source>
        <dbReference type="ARBA" id="ARBA00022777"/>
    </source>
</evidence>
<gene>
    <name evidence="13" type="ORF">PPYR_04608</name>
    <name evidence="12" type="ORF">PPYR_14686</name>
</gene>
<evidence type="ECO:0000256" key="4">
    <source>
        <dbReference type="ARBA" id="ARBA00022741"/>
    </source>
</evidence>
<dbReference type="EMBL" id="VVIM01000010">
    <property type="protein sequence ID" value="KAB0792727.1"/>
    <property type="molecule type" value="Genomic_DNA"/>
</dbReference>
<dbReference type="GO" id="GO:0004674">
    <property type="term" value="F:protein serine/threonine kinase activity"/>
    <property type="evidence" value="ECO:0007669"/>
    <property type="project" value="UniProtKB-KW"/>
</dbReference>
<dbReference type="SMART" id="SM00220">
    <property type="entry name" value="S_TKc"/>
    <property type="match status" value="1"/>
</dbReference>
<dbReference type="AlphaFoldDB" id="A0A5N4AYI1"/>
<evidence type="ECO:0000313" key="13">
    <source>
        <dbReference type="EMBL" id="KAB0802422.1"/>
    </source>
</evidence>
<keyword evidence="14" id="KW-1185">Reference proteome</keyword>
<dbReference type="EMBL" id="VVIM01000002">
    <property type="protein sequence ID" value="KAB0802422.1"/>
    <property type="molecule type" value="Genomic_DNA"/>
</dbReference>
<evidence type="ECO:0000256" key="2">
    <source>
        <dbReference type="ARBA" id="ARBA00022527"/>
    </source>
</evidence>
<dbReference type="PROSITE" id="PS00107">
    <property type="entry name" value="PROTEIN_KINASE_ATP"/>
    <property type="match status" value="1"/>
</dbReference>
<dbReference type="EC" id="2.7.11.1" evidence="1"/>
<reference evidence="13" key="2">
    <citation type="submission" date="2019-08" db="EMBL/GenBank/DDBJ databases">
        <authorList>
            <consortium name="Photinus pyralis genome working group"/>
            <person name="Fallon T.R."/>
            <person name="Sander Lower S.E."/>
            <person name="Weng J.-K."/>
        </authorList>
    </citation>
    <scope>NUCLEOTIDE SEQUENCE</scope>
    <source>
        <strain evidence="13">1611_PpyrPB1</strain>
        <tissue evidence="13">Whole body</tissue>
    </source>
</reference>
<reference evidence="13 14" key="1">
    <citation type="journal article" date="2018" name="Elife">
        <title>Firefly genomes illuminate parallel origins of bioluminescence in beetles.</title>
        <authorList>
            <person name="Fallon T.R."/>
            <person name="Lower S.E."/>
            <person name="Chang C.H."/>
            <person name="Bessho-Uehara M."/>
            <person name="Martin G.J."/>
            <person name="Bewick A.J."/>
            <person name="Behringer M."/>
            <person name="Debat H.J."/>
            <person name="Wong I."/>
            <person name="Day J.C."/>
            <person name="Suvorov A."/>
            <person name="Silva C.J."/>
            <person name="Stanger-Hall K.F."/>
            <person name="Hall D.W."/>
            <person name="Schmitz R.J."/>
            <person name="Nelson D.R."/>
            <person name="Lewis S.M."/>
            <person name="Shigenobu S."/>
            <person name="Bybee S.M."/>
            <person name="Larracuente A.M."/>
            <person name="Oba Y."/>
            <person name="Weng J.K."/>
        </authorList>
    </citation>
    <scope>NUCLEOTIDE SEQUENCE [LARGE SCALE GENOMIC DNA]</scope>
    <source>
        <strain evidence="13">1611_PpyrPB1</strain>
        <tissue evidence="13">Whole body</tissue>
    </source>
</reference>
<dbReference type="InterPro" id="IPR017441">
    <property type="entry name" value="Protein_kinase_ATP_BS"/>
</dbReference>
<dbReference type="PANTHER" id="PTHR44329">
    <property type="entry name" value="SERINE/THREONINE-PROTEIN KINASE TNNI3K-RELATED"/>
    <property type="match status" value="1"/>
</dbReference>
<feature type="binding site" evidence="9">
    <location>
        <position position="116"/>
    </location>
    <ligand>
        <name>ATP</name>
        <dbReference type="ChEBI" id="CHEBI:30616"/>
    </ligand>
</feature>
<keyword evidence="4 9" id="KW-0547">Nucleotide-binding</keyword>
<accession>A0A5N4AYI1</accession>
<evidence type="ECO:0000256" key="6">
    <source>
        <dbReference type="ARBA" id="ARBA00022840"/>
    </source>
</evidence>
<keyword evidence="6 9" id="KW-0067">ATP-binding</keyword>
<dbReference type="InterPro" id="IPR011009">
    <property type="entry name" value="Kinase-like_dom_sf"/>
</dbReference>
<evidence type="ECO:0000256" key="7">
    <source>
        <dbReference type="ARBA" id="ARBA00047899"/>
    </source>
</evidence>
<evidence type="ECO:0000259" key="11">
    <source>
        <dbReference type="PROSITE" id="PS50011"/>
    </source>
</evidence>
<dbReference type="SUPFAM" id="SSF56112">
    <property type="entry name" value="Protein kinase-like (PK-like)"/>
    <property type="match status" value="1"/>
</dbReference>
<dbReference type="Pfam" id="PF00069">
    <property type="entry name" value="Pkinase"/>
    <property type="match status" value="1"/>
</dbReference>
<evidence type="ECO:0000313" key="14">
    <source>
        <dbReference type="Proteomes" id="UP000327044"/>
    </source>
</evidence>
<dbReference type="Proteomes" id="UP000327044">
    <property type="component" value="Unassembled WGS sequence"/>
</dbReference>
<organism evidence="13 14">
    <name type="scientific">Photinus pyralis</name>
    <name type="common">Common eastern firefly</name>
    <name type="synonym">Lampyris pyralis</name>
    <dbReference type="NCBI Taxonomy" id="7054"/>
    <lineage>
        <taxon>Eukaryota</taxon>
        <taxon>Metazoa</taxon>
        <taxon>Ecdysozoa</taxon>
        <taxon>Arthropoda</taxon>
        <taxon>Hexapoda</taxon>
        <taxon>Insecta</taxon>
        <taxon>Pterygota</taxon>
        <taxon>Neoptera</taxon>
        <taxon>Endopterygota</taxon>
        <taxon>Coleoptera</taxon>
        <taxon>Polyphaga</taxon>
        <taxon>Elateriformia</taxon>
        <taxon>Elateroidea</taxon>
        <taxon>Lampyridae</taxon>
        <taxon>Lampyrinae</taxon>
        <taxon>Photinus</taxon>
    </lineage>
</organism>
<feature type="domain" description="Protein kinase" evidence="11">
    <location>
        <begin position="89"/>
        <end position="301"/>
    </location>
</feature>
<comment type="similarity">
    <text evidence="10">Belongs to the protein kinase superfamily.</text>
</comment>
<dbReference type="Gene3D" id="1.10.510.10">
    <property type="entry name" value="Transferase(Phosphotransferase) domain 1"/>
    <property type="match status" value="1"/>
</dbReference>
<evidence type="ECO:0000256" key="8">
    <source>
        <dbReference type="ARBA" id="ARBA00048679"/>
    </source>
</evidence>
<dbReference type="InterPro" id="IPR000719">
    <property type="entry name" value="Prot_kinase_dom"/>
</dbReference>
<comment type="caution">
    <text evidence="13">The sequence shown here is derived from an EMBL/GenBank/DDBJ whole genome shotgun (WGS) entry which is preliminary data.</text>
</comment>
<dbReference type="GO" id="GO:0005524">
    <property type="term" value="F:ATP binding"/>
    <property type="evidence" value="ECO:0007669"/>
    <property type="project" value="UniProtKB-UniRule"/>
</dbReference>
<evidence type="ECO:0000256" key="3">
    <source>
        <dbReference type="ARBA" id="ARBA00022679"/>
    </source>
</evidence>
<dbReference type="PANTHER" id="PTHR44329:SF285">
    <property type="entry name" value="V-MOS MOLONEY MURINE SARCOMA VIRAL ONCO HOMOLOG"/>
    <property type="match status" value="1"/>
</dbReference>
<dbReference type="InParanoid" id="A0A5N4AYI1"/>
<comment type="catalytic activity">
    <reaction evidence="8">
        <text>L-seryl-[protein] + ATP = O-phospho-L-seryl-[protein] + ADP + H(+)</text>
        <dbReference type="Rhea" id="RHEA:17989"/>
        <dbReference type="Rhea" id="RHEA-COMP:9863"/>
        <dbReference type="Rhea" id="RHEA-COMP:11604"/>
        <dbReference type="ChEBI" id="CHEBI:15378"/>
        <dbReference type="ChEBI" id="CHEBI:29999"/>
        <dbReference type="ChEBI" id="CHEBI:30616"/>
        <dbReference type="ChEBI" id="CHEBI:83421"/>
        <dbReference type="ChEBI" id="CHEBI:456216"/>
        <dbReference type="EC" id="2.7.11.1"/>
    </reaction>
</comment>
<dbReference type="FunCoup" id="A0A5N4AYI1">
    <property type="interactions" value="42"/>
</dbReference>
<evidence type="ECO:0000313" key="12">
    <source>
        <dbReference type="EMBL" id="KAB0792727.1"/>
    </source>
</evidence>
<evidence type="ECO:0000256" key="10">
    <source>
        <dbReference type="RuleBase" id="RU000304"/>
    </source>
</evidence>